<proteinExistence type="predicted"/>
<dbReference type="OrthoDB" id="10510110at2759"/>
<accession>A0A9P8UXG4</accession>
<protein>
    <submittedName>
        <fullName evidence="2">Uncharacterized protein</fullName>
    </submittedName>
</protein>
<sequence length="125" mass="13015">MQPLALFLSLAVIASNVVALPVAFSSDVVAIKDALDALKTENPGTTSSVEAVQANDYLSAASWAKRDDATVNGRSDVVAIKDALDALKTENPGTTSSVEAVQANDYLSAASWAKRDDATVDGFLE</sequence>
<dbReference type="RefSeq" id="XP_045964309.1">
    <property type="nucleotide sequence ID" value="XM_046101436.1"/>
</dbReference>
<dbReference type="GeneID" id="70130328"/>
<feature type="signal peptide" evidence="1">
    <location>
        <begin position="1"/>
        <end position="19"/>
    </location>
</feature>
<organism evidence="2 3">
    <name type="scientific">Truncatella angustata</name>
    <dbReference type="NCBI Taxonomy" id="152316"/>
    <lineage>
        <taxon>Eukaryota</taxon>
        <taxon>Fungi</taxon>
        <taxon>Dikarya</taxon>
        <taxon>Ascomycota</taxon>
        <taxon>Pezizomycotina</taxon>
        <taxon>Sordariomycetes</taxon>
        <taxon>Xylariomycetidae</taxon>
        <taxon>Amphisphaeriales</taxon>
        <taxon>Sporocadaceae</taxon>
        <taxon>Truncatella</taxon>
    </lineage>
</organism>
<name>A0A9P8UXG4_9PEZI</name>
<evidence type="ECO:0000256" key="1">
    <source>
        <dbReference type="SAM" id="SignalP"/>
    </source>
</evidence>
<evidence type="ECO:0000313" key="2">
    <source>
        <dbReference type="EMBL" id="KAH6660178.1"/>
    </source>
</evidence>
<feature type="chain" id="PRO_5040377321" evidence="1">
    <location>
        <begin position="20"/>
        <end position="125"/>
    </location>
</feature>
<dbReference type="Proteomes" id="UP000758603">
    <property type="component" value="Unassembled WGS sequence"/>
</dbReference>
<gene>
    <name evidence="2" type="ORF">BKA67DRAFT_547156</name>
</gene>
<evidence type="ECO:0000313" key="3">
    <source>
        <dbReference type="Proteomes" id="UP000758603"/>
    </source>
</evidence>
<comment type="caution">
    <text evidence="2">The sequence shown here is derived from an EMBL/GenBank/DDBJ whole genome shotgun (WGS) entry which is preliminary data.</text>
</comment>
<keyword evidence="3" id="KW-1185">Reference proteome</keyword>
<keyword evidence="1" id="KW-0732">Signal</keyword>
<reference evidence="2" key="1">
    <citation type="journal article" date="2021" name="Nat. Commun.">
        <title>Genetic determinants of endophytism in the Arabidopsis root mycobiome.</title>
        <authorList>
            <person name="Mesny F."/>
            <person name="Miyauchi S."/>
            <person name="Thiergart T."/>
            <person name="Pickel B."/>
            <person name="Atanasova L."/>
            <person name="Karlsson M."/>
            <person name="Huettel B."/>
            <person name="Barry K.W."/>
            <person name="Haridas S."/>
            <person name="Chen C."/>
            <person name="Bauer D."/>
            <person name="Andreopoulos W."/>
            <person name="Pangilinan J."/>
            <person name="LaButti K."/>
            <person name="Riley R."/>
            <person name="Lipzen A."/>
            <person name="Clum A."/>
            <person name="Drula E."/>
            <person name="Henrissat B."/>
            <person name="Kohler A."/>
            <person name="Grigoriev I.V."/>
            <person name="Martin F.M."/>
            <person name="Hacquard S."/>
        </authorList>
    </citation>
    <scope>NUCLEOTIDE SEQUENCE</scope>
    <source>
        <strain evidence="2">MPI-SDFR-AT-0073</strain>
    </source>
</reference>
<dbReference type="AlphaFoldDB" id="A0A9P8UXG4"/>
<dbReference type="EMBL" id="JAGPXC010000001">
    <property type="protein sequence ID" value="KAH6660178.1"/>
    <property type="molecule type" value="Genomic_DNA"/>
</dbReference>